<evidence type="ECO:0000313" key="2">
    <source>
        <dbReference type="Proteomes" id="UP000320475"/>
    </source>
</evidence>
<name>A0A507DGN7_9FUNG</name>
<dbReference type="VEuPathDB" id="FungiDB:SeMB42_g00299"/>
<dbReference type="AlphaFoldDB" id="A0A507DGN7"/>
<reference evidence="1 2" key="1">
    <citation type="journal article" date="2019" name="Sci. Rep.">
        <title>Comparative genomics of chytrid fungi reveal insights into the obligate biotrophic and pathogenic lifestyle of Synchytrium endobioticum.</title>
        <authorList>
            <person name="van de Vossenberg B.T.L.H."/>
            <person name="Warris S."/>
            <person name="Nguyen H.D.T."/>
            <person name="van Gent-Pelzer M.P.E."/>
            <person name="Joly D.L."/>
            <person name="van de Geest H.C."/>
            <person name="Bonants P.J.M."/>
            <person name="Smith D.S."/>
            <person name="Levesque C.A."/>
            <person name="van der Lee T.A.J."/>
        </authorList>
    </citation>
    <scope>NUCLEOTIDE SEQUENCE [LARGE SCALE GENOMIC DNA]</scope>
    <source>
        <strain evidence="1 2">LEV6574</strain>
    </source>
</reference>
<dbReference type="EMBL" id="QEAM01000012">
    <property type="protein sequence ID" value="TPX50849.1"/>
    <property type="molecule type" value="Genomic_DNA"/>
</dbReference>
<dbReference type="Proteomes" id="UP000320475">
    <property type="component" value="Unassembled WGS sequence"/>
</dbReference>
<evidence type="ECO:0000313" key="1">
    <source>
        <dbReference type="EMBL" id="TPX50849.1"/>
    </source>
</evidence>
<proteinExistence type="predicted"/>
<protein>
    <submittedName>
        <fullName evidence="1">Uncharacterized protein</fullName>
    </submittedName>
</protein>
<sequence>MKRRMIRSHLAQRQDFLSRHIVWVVDSDFFPRVMIGQAKQEEAHRSDHIGACMDAANLTATLPYQYSIGIRPR</sequence>
<accession>A0A507DGN7</accession>
<organism evidence="1 2">
    <name type="scientific">Synchytrium endobioticum</name>
    <dbReference type="NCBI Taxonomy" id="286115"/>
    <lineage>
        <taxon>Eukaryota</taxon>
        <taxon>Fungi</taxon>
        <taxon>Fungi incertae sedis</taxon>
        <taxon>Chytridiomycota</taxon>
        <taxon>Chytridiomycota incertae sedis</taxon>
        <taxon>Chytridiomycetes</taxon>
        <taxon>Synchytriales</taxon>
        <taxon>Synchytriaceae</taxon>
        <taxon>Synchytrium</taxon>
    </lineage>
</organism>
<comment type="caution">
    <text evidence="1">The sequence shown here is derived from an EMBL/GenBank/DDBJ whole genome shotgun (WGS) entry which is preliminary data.</text>
</comment>
<gene>
    <name evidence="1" type="ORF">SeLEV6574_g00675</name>
</gene>